<dbReference type="Proteomes" id="UP000234331">
    <property type="component" value="Unassembled WGS sequence"/>
</dbReference>
<accession>A0A2I2KXN5</accession>
<reference evidence="1 2" key="1">
    <citation type="submission" date="2017-06" db="EMBL/GenBank/DDBJ databases">
        <authorList>
            <person name="Kim H.J."/>
            <person name="Triplett B.A."/>
        </authorList>
    </citation>
    <scope>NUCLEOTIDE SEQUENCE [LARGE SCALE GENOMIC DNA]</scope>
    <source>
        <strain evidence="1">FRACA_ARgP5</strain>
    </source>
</reference>
<organism evidence="1 2">
    <name type="scientific">Frankia canadensis</name>
    <dbReference type="NCBI Taxonomy" id="1836972"/>
    <lineage>
        <taxon>Bacteria</taxon>
        <taxon>Bacillati</taxon>
        <taxon>Actinomycetota</taxon>
        <taxon>Actinomycetes</taxon>
        <taxon>Frankiales</taxon>
        <taxon>Frankiaceae</taxon>
        <taxon>Frankia</taxon>
    </lineage>
</organism>
<dbReference type="RefSeq" id="WP_101833726.1">
    <property type="nucleotide sequence ID" value="NZ_FZMO01000401.1"/>
</dbReference>
<protein>
    <submittedName>
        <fullName evidence="1">Uncharacterized protein</fullName>
    </submittedName>
</protein>
<dbReference type="AlphaFoldDB" id="A0A2I2KXN5"/>
<dbReference type="EMBL" id="FZMO01000401">
    <property type="protein sequence ID" value="SNQ50421.1"/>
    <property type="molecule type" value="Genomic_DNA"/>
</dbReference>
<dbReference type="OrthoDB" id="3217552at2"/>
<name>A0A2I2KXN5_9ACTN</name>
<proteinExistence type="predicted"/>
<gene>
    <name evidence="1" type="ORF">FRACA_460011</name>
</gene>
<sequence>MIDERRAREIAAALLGRSSDDRERPWSLIEFPQGWLINETGYLGDSFVGSLGRVIEKNSGRIVRFPTRVPTDRILTDYESVVAKGRAEST</sequence>
<keyword evidence="2" id="KW-1185">Reference proteome</keyword>
<evidence type="ECO:0000313" key="1">
    <source>
        <dbReference type="EMBL" id="SNQ50421.1"/>
    </source>
</evidence>
<evidence type="ECO:0000313" key="2">
    <source>
        <dbReference type="Proteomes" id="UP000234331"/>
    </source>
</evidence>